<name>A0A131YCH9_RHIAP</name>
<protein>
    <recommendedName>
        <fullName evidence="3">Secreted protein</fullName>
    </recommendedName>
</protein>
<feature type="signal peptide" evidence="1">
    <location>
        <begin position="1"/>
        <end position="24"/>
    </location>
</feature>
<organism evidence="2">
    <name type="scientific">Rhipicephalus appendiculatus</name>
    <name type="common">Brown ear tick</name>
    <dbReference type="NCBI Taxonomy" id="34631"/>
    <lineage>
        <taxon>Eukaryota</taxon>
        <taxon>Metazoa</taxon>
        <taxon>Ecdysozoa</taxon>
        <taxon>Arthropoda</taxon>
        <taxon>Chelicerata</taxon>
        <taxon>Arachnida</taxon>
        <taxon>Acari</taxon>
        <taxon>Parasitiformes</taxon>
        <taxon>Ixodida</taxon>
        <taxon>Ixodoidea</taxon>
        <taxon>Ixodidae</taxon>
        <taxon>Rhipicephalinae</taxon>
        <taxon>Rhipicephalus</taxon>
        <taxon>Rhipicephalus</taxon>
    </lineage>
</organism>
<dbReference type="EMBL" id="GEDV01012407">
    <property type="protein sequence ID" value="JAP76150.1"/>
    <property type="molecule type" value="Transcribed_RNA"/>
</dbReference>
<evidence type="ECO:0000313" key="2">
    <source>
        <dbReference type="EMBL" id="JAP76150.1"/>
    </source>
</evidence>
<dbReference type="AlphaFoldDB" id="A0A131YCH9"/>
<proteinExistence type="predicted"/>
<accession>A0A131YCH9</accession>
<feature type="chain" id="PRO_5007284621" description="Secreted protein" evidence="1">
    <location>
        <begin position="25"/>
        <end position="86"/>
    </location>
</feature>
<sequence length="86" mass="10171">MKHNHSHFATGLFLLNCWLQQMQLSNTRYAFTFSPCRQCNPWILSVQKPASKYKHITIEHNQCSQLLLNVLQNYSSRSLAFFCSYR</sequence>
<evidence type="ECO:0008006" key="3">
    <source>
        <dbReference type="Google" id="ProtNLM"/>
    </source>
</evidence>
<reference evidence="2" key="1">
    <citation type="journal article" date="2016" name="Ticks Tick Borne Dis.">
        <title>De novo assembly and annotation of the salivary gland transcriptome of Rhipicephalus appendiculatus male and female ticks during blood feeding.</title>
        <authorList>
            <person name="de Castro M.H."/>
            <person name="de Klerk D."/>
            <person name="Pienaar R."/>
            <person name="Latif A.A."/>
            <person name="Rees D.J."/>
            <person name="Mans B.J."/>
        </authorList>
    </citation>
    <scope>NUCLEOTIDE SEQUENCE</scope>
    <source>
        <tissue evidence="2">Salivary glands</tissue>
    </source>
</reference>
<evidence type="ECO:0000256" key="1">
    <source>
        <dbReference type="SAM" id="SignalP"/>
    </source>
</evidence>
<keyword evidence="1" id="KW-0732">Signal</keyword>